<comment type="caution">
    <text evidence="3">The sequence shown here is derived from an EMBL/GenBank/DDBJ whole genome shotgun (WGS) entry which is preliminary data.</text>
</comment>
<dbReference type="PANTHER" id="PTHR13593:SF80">
    <property type="entry name" value="PLC-LIKE PHOSPHODIESTERASE"/>
    <property type="match status" value="1"/>
</dbReference>
<evidence type="ECO:0000313" key="4">
    <source>
        <dbReference type="Proteomes" id="UP000469559"/>
    </source>
</evidence>
<gene>
    <name evidence="3" type="ORF">LARI1_G007401</name>
</gene>
<keyword evidence="4" id="KW-1185">Reference proteome</keyword>
<organism evidence="3 4">
    <name type="scientific">Lachnellula arida</name>
    <dbReference type="NCBI Taxonomy" id="1316785"/>
    <lineage>
        <taxon>Eukaryota</taxon>
        <taxon>Fungi</taxon>
        <taxon>Dikarya</taxon>
        <taxon>Ascomycota</taxon>
        <taxon>Pezizomycotina</taxon>
        <taxon>Leotiomycetes</taxon>
        <taxon>Helotiales</taxon>
        <taxon>Lachnaceae</taxon>
        <taxon>Lachnellula</taxon>
    </lineage>
</organism>
<dbReference type="PANTHER" id="PTHR13593">
    <property type="match status" value="1"/>
</dbReference>
<dbReference type="InterPro" id="IPR051057">
    <property type="entry name" value="PI-PLC_domain"/>
</dbReference>
<dbReference type="Gene3D" id="3.20.20.190">
    <property type="entry name" value="Phosphatidylinositol (PI) phosphodiesterase"/>
    <property type="match status" value="1"/>
</dbReference>
<protein>
    <submittedName>
        <fullName evidence="3">PI-PLC X domain-containing protein 1</fullName>
    </submittedName>
</protein>
<proteinExistence type="predicted"/>
<dbReference type="EMBL" id="QGMF01000693">
    <property type="protein sequence ID" value="TVY14414.1"/>
    <property type="molecule type" value="Genomic_DNA"/>
</dbReference>
<feature type="chain" id="PRO_5035810681" evidence="2">
    <location>
        <begin position="21"/>
        <end position="396"/>
    </location>
</feature>
<dbReference type="OrthoDB" id="7984201at2759"/>
<dbReference type="GO" id="GO:0008081">
    <property type="term" value="F:phosphoric diester hydrolase activity"/>
    <property type="evidence" value="ECO:0007669"/>
    <property type="project" value="InterPro"/>
</dbReference>
<dbReference type="SUPFAM" id="SSF51695">
    <property type="entry name" value="PLC-like phosphodiesterases"/>
    <property type="match status" value="1"/>
</dbReference>
<accession>A0A8T9B324</accession>
<feature type="signal peptide" evidence="2">
    <location>
        <begin position="1"/>
        <end position="20"/>
    </location>
</feature>
<evidence type="ECO:0000256" key="2">
    <source>
        <dbReference type="SAM" id="SignalP"/>
    </source>
</evidence>
<dbReference type="Proteomes" id="UP000469559">
    <property type="component" value="Unassembled WGS sequence"/>
</dbReference>
<feature type="region of interest" description="Disordered" evidence="1">
    <location>
        <begin position="286"/>
        <end position="307"/>
    </location>
</feature>
<dbReference type="InterPro" id="IPR017946">
    <property type="entry name" value="PLC-like_Pdiesterase_TIM-brl"/>
</dbReference>
<evidence type="ECO:0000256" key="1">
    <source>
        <dbReference type="SAM" id="MobiDB-lite"/>
    </source>
</evidence>
<keyword evidence="2" id="KW-0732">Signal</keyword>
<evidence type="ECO:0000313" key="3">
    <source>
        <dbReference type="EMBL" id="TVY14414.1"/>
    </source>
</evidence>
<name>A0A8T9B324_9HELO</name>
<dbReference type="GO" id="GO:0006629">
    <property type="term" value="P:lipid metabolic process"/>
    <property type="evidence" value="ECO:0007669"/>
    <property type="project" value="InterPro"/>
</dbReference>
<sequence length="396" mass="41549">MLLSFKLLAASASLLSLSQASPQGGFFSQSSAVAVASSTAKVSASTVSEAAAATGTTACNNSPELCNRNYNNITHMGAHDSAFLRDSTTGYTEAGNQYYNATVALSAGIRLLQAQVHLDNGVLELCHTSCALLDGGSLATFLSAIKTWMDANPNEVVTLLLVNSDDQTAATFGSVFNSTGISTYGYTPSSTSGPVATWPTLQTLITANTRLITFIASITYDSSYPSLLPEFDFVFETAYGQTFPDFNCTLDRPSGLSSSTAAISSGYMGLVNHFADTNTLISTPDITNLPTTNSPATNTTGSLGTEGQQCTSEWGQKPTFILVDYFNVGPTIETADNLNGITAVGRTSVSTAELTESSSGAGIGREVSWTAVLAMGFVVLANIRWSFDGHFTWLGK</sequence>
<reference evidence="3 4" key="1">
    <citation type="submission" date="2018-05" db="EMBL/GenBank/DDBJ databases">
        <title>Whole genome sequencing for identification of molecular markers to develop diagnostic detection tools for the regulated plant pathogen Lachnellula willkommii.</title>
        <authorList>
            <person name="Giroux E."/>
            <person name="Bilodeau G."/>
        </authorList>
    </citation>
    <scope>NUCLEOTIDE SEQUENCE [LARGE SCALE GENOMIC DNA]</scope>
    <source>
        <strain evidence="3 4">CBS 203.66</strain>
    </source>
</reference>
<dbReference type="Pfam" id="PF26146">
    <property type="entry name" value="PI-PLC_X"/>
    <property type="match status" value="1"/>
</dbReference>
<dbReference type="AlphaFoldDB" id="A0A8T9B324"/>